<evidence type="ECO:0000313" key="2">
    <source>
        <dbReference type="Proteomes" id="UP000800035"/>
    </source>
</evidence>
<evidence type="ECO:0000313" key="1">
    <source>
        <dbReference type="EMBL" id="KAF1954340.1"/>
    </source>
</evidence>
<sequence length="482" mass="55233">MPRLLELPKEVLLDVASFTGKRGLYNLSLTCRELGPIAQEALHRHPTLLEYQTDRVDYLVRTLLTRPDLASKVRVLDIPASISSHARYHAHDCLLIPNFSLETTCSCGHTEKLENIRQAIWPSYPKKVLDGRPVSSVCGGSLILGFIIILSTKLEHLRLRDGFVEESQEYVSSVNTFGVSNNEDLSRIPGMKSLRSLYTQVHLNWRLENLPKLQELTMRYYPRVNTYPLDARLTMASMAPQALTTLNIHSKYYILWAGGKFRTFLKRLAQQLTALHTLQTWICGEFDEFEEVWRGQGYENILNALQSTHATLQSLVIDDRPFKRDAIFQNLDNKYLSKLGACTTLHKFTNLRRLVVPHQAIYHQPSTRGTVASIKDMKPELNPTISLPATIETLEILCPHSGGMQVEVYAAWLMMAKEEQRLKGLEKLVLHSRELPDNFFSVKEKLNLVGVEVSWDRGYYPFHPSPGWRSERLAWCLMEFLQ</sequence>
<dbReference type="SUPFAM" id="SSF52047">
    <property type="entry name" value="RNI-like"/>
    <property type="match status" value="1"/>
</dbReference>
<gene>
    <name evidence="1" type="ORF">CC80DRAFT_536858</name>
</gene>
<dbReference type="EMBL" id="ML976999">
    <property type="protein sequence ID" value="KAF1954340.1"/>
    <property type="molecule type" value="Genomic_DNA"/>
</dbReference>
<reference evidence="1" key="1">
    <citation type="journal article" date="2020" name="Stud. Mycol.">
        <title>101 Dothideomycetes genomes: a test case for predicting lifestyles and emergence of pathogens.</title>
        <authorList>
            <person name="Haridas S."/>
            <person name="Albert R."/>
            <person name="Binder M."/>
            <person name="Bloem J."/>
            <person name="Labutti K."/>
            <person name="Salamov A."/>
            <person name="Andreopoulos B."/>
            <person name="Baker S."/>
            <person name="Barry K."/>
            <person name="Bills G."/>
            <person name="Bluhm B."/>
            <person name="Cannon C."/>
            <person name="Castanera R."/>
            <person name="Culley D."/>
            <person name="Daum C."/>
            <person name="Ezra D."/>
            <person name="Gonzalez J."/>
            <person name="Henrissat B."/>
            <person name="Kuo A."/>
            <person name="Liang C."/>
            <person name="Lipzen A."/>
            <person name="Lutzoni F."/>
            <person name="Magnuson J."/>
            <person name="Mondo S."/>
            <person name="Nolan M."/>
            <person name="Ohm R."/>
            <person name="Pangilinan J."/>
            <person name="Park H.-J."/>
            <person name="Ramirez L."/>
            <person name="Alfaro M."/>
            <person name="Sun H."/>
            <person name="Tritt A."/>
            <person name="Yoshinaga Y."/>
            <person name="Zwiers L.-H."/>
            <person name="Turgeon B."/>
            <person name="Goodwin S."/>
            <person name="Spatafora J."/>
            <person name="Crous P."/>
            <person name="Grigoriev I."/>
        </authorList>
    </citation>
    <scope>NUCLEOTIDE SEQUENCE</scope>
    <source>
        <strain evidence="1">CBS 675.92</strain>
    </source>
</reference>
<keyword evidence="2" id="KW-1185">Reference proteome</keyword>
<dbReference type="OrthoDB" id="3750626at2759"/>
<dbReference type="AlphaFoldDB" id="A0A6A5TQU0"/>
<dbReference type="InterPro" id="IPR032675">
    <property type="entry name" value="LRR_dom_sf"/>
</dbReference>
<dbReference type="Gene3D" id="3.80.10.10">
    <property type="entry name" value="Ribonuclease Inhibitor"/>
    <property type="match status" value="1"/>
</dbReference>
<dbReference type="Proteomes" id="UP000800035">
    <property type="component" value="Unassembled WGS sequence"/>
</dbReference>
<protein>
    <recommendedName>
        <fullName evidence="3">F-box domain-containing protein</fullName>
    </recommendedName>
</protein>
<organism evidence="1 2">
    <name type="scientific">Byssothecium circinans</name>
    <dbReference type="NCBI Taxonomy" id="147558"/>
    <lineage>
        <taxon>Eukaryota</taxon>
        <taxon>Fungi</taxon>
        <taxon>Dikarya</taxon>
        <taxon>Ascomycota</taxon>
        <taxon>Pezizomycotina</taxon>
        <taxon>Dothideomycetes</taxon>
        <taxon>Pleosporomycetidae</taxon>
        <taxon>Pleosporales</taxon>
        <taxon>Massarineae</taxon>
        <taxon>Massarinaceae</taxon>
        <taxon>Byssothecium</taxon>
    </lineage>
</organism>
<evidence type="ECO:0008006" key="3">
    <source>
        <dbReference type="Google" id="ProtNLM"/>
    </source>
</evidence>
<proteinExistence type="predicted"/>
<name>A0A6A5TQU0_9PLEO</name>
<accession>A0A6A5TQU0</accession>